<evidence type="ECO:0000313" key="2">
    <source>
        <dbReference type="Proteomes" id="UP000524450"/>
    </source>
</evidence>
<evidence type="ECO:0000313" key="1">
    <source>
        <dbReference type="EMBL" id="MBB4223927.1"/>
    </source>
</evidence>
<dbReference type="AlphaFoldDB" id="A0A840FXX1"/>
<organism evidence="1 2">
    <name type="scientific">Variovorax guangxiensis</name>
    <dbReference type="NCBI Taxonomy" id="1775474"/>
    <lineage>
        <taxon>Bacteria</taxon>
        <taxon>Pseudomonadati</taxon>
        <taxon>Pseudomonadota</taxon>
        <taxon>Betaproteobacteria</taxon>
        <taxon>Burkholderiales</taxon>
        <taxon>Comamonadaceae</taxon>
        <taxon>Variovorax</taxon>
    </lineage>
</organism>
<accession>A0A840FXX1</accession>
<proteinExistence type="predicted"/>
<evidence type="ECO:0008006" key="3">
    <source>
        <dbReference type="Google" id="ProtNLM"/>
    </source>
</evidence>
<gene>
    <name evidence="1" type="ORF">GGD71_004718</name>
</gene>
<reference evidence="1 2" key="1">
    <citation type="submission" date="2020-08" db="EMBL/GenBank/DDBJ databases">
        <title>Genomic Encyclopedia of Type Strains, Phase IV (KMG-V): Genome sequencing to study the core and pangenomes of soil and plant-associated prokaryotes.</title>
        <authorList>
            <person name="Whitman W."/>
        </authorList>
    </citation>
    <scope>NUCLEOTIDE SEQUENCE [LARGE SCALE GENOMIC DNA]</scope>
    <source>
        <strain evidence="1 2">34/80</strain>
    </source>
</reference>
<dbReference type="EMBL" id="JACIFZ010000006">
    <property type="protein sequence ID" value="MBB4223927.1"/>
    <property type="molecule type" value="Genomic_DNA"/>
</dbReference>
<dbReference type="Proteomes" id="UP000524450">
    <property type="component" value="Unassembled WGS sequence"/>
</dbReference>
<sequence>MSDDKVPVPAQDVQTLKARKPLFDLGMCVATPAVLDHLAKHAVFPVALLSRHQHGDWGNVDPADARSNDQAILSGARVISSYLVAYVVIWVITEAVGDDGRRSATTLLLPEEY</sequence>
<name>A0A840FXX1_9BURK</name>
<comment type="caution">
    <text evidence="1">The sequence shown here is derived from an EMBL/GenBank/DDBJ whole genome shotgun (WGS) entry which is preliminary data.</text>
</comment>
<dbReference type="RefSeq" id="WP_184641012.1">
    <property type="nucleotide sequence ID" value="NZ_JACIFZ010000006.1"/>
</dbReference>
<protein>
    <recommendedName>
        <fullName evidence="3">Type I restriction endonuclease subunit M</fullName>
    </recommendedName>
</protein>